<dbReference type="PANTHER" id="PTHR45586:SF1">
    <property type="entry name" value="LIPOPOLYSACCHARIDE ASSEMBLY PROTEIN B"/>
    <property type="match status" value="1"/>
</dbReference>
<dbReference type="SMART" id="SM00028">
    <property type="entry name" value="TPR"/>
    <property type="match status" value="8"/>
</dbReference>
<keyword evidence="1" id="KW-0677">Repeat</keyword>
<feature type="repeat" description="TPR" evidence="3">
    <location>
        <begin position="202"/>
        <end position="235"/>
    </location>
</feature>
<evidence type="ECO:0000313" key="5">
    <source>
        <dbReference type="EMBL" id="RJP58309.1"/>
    </source>
</evidence>
<reference evidence="5 6" key="1">
    <citation type="journal article" date="2017" name="ISME J.">
        <title>Energy and carbon metabolisms in a deep terrestrial subsurface fluid microbial community.</title>
        <authorList>
            <person name="Momper L."/>
            <person name="Jungbluth S.P."/>
            <person name="Lee M.D."/>
            <person name="Amend J.P."/>
        </authorList>
    </citation>
    <scope>NUCLEOTIDE SEQUENCE [LARGE SCALE GENOMIC DNA]</scope>
    <source>
        <strain evidence="5">SURF_26</strain>
    </source>
</reference>
<keyword evidence="4" id="KW-1133">Transmembrane helix</keyword>
<dbReference type="EMBL" id="QZJZ01000068">
    <property type="protein sequence ID" value="RJP58309.1"/>
    <property type="molecule type" value="Genomic_DNA"/>
</dbReference>
<keyword evidence="2 3" id="KW-0802">TPR repeat</keyword>
<accession>A0A3A4R023</accession>
<name>A0A3A4R023_9BACT</name>
<evidence type="ECO:0000256" key="1">
    <source>
        <dbReference type="ARBA" id="ARBA00022737"/>
    </source>
</evidence>
<keyword evidence="4" id="KW-0472">Membrane</keyword>
<keyword evidence="4" id="KW-0812">Transmembrane</keyword>
<dbReference type="SUPFAM" id="SSF48452">
    <property type="entry name" value="TPR-like"/>
    <property type="match status" value="2"/>
</dbReference>
<dbReference type="InterPro" id="IPR019734">
    <property type="entry name" value="TPR_rpt"/>
</dbReference>
<dbReference type="AlphaFoldDB" id="A0A3A4R023"/>
<feature type="transmembrane region" description="Helical" evidence="4">
    <location>
        <begin position="21"/>
        <end position="41"/>
    </location>
</feature>
<gene>
    <name evidence="5" type="ORF">C4541_08315</name>
</gene>
<feature type="repeat" description="TPR" evidence="3">
    <location>
        <begin position="47"/>
        <end position="80"/>
    </location>
</feature>
<evidence type="ECO:0000313" key="6">
    <source>
        <dbReference type="Proteomes" id="UP000266426"/>
    </source>
</evidence>
<dbReference type="InterPro" id="IPR051012">
    <property type="entry name" value="CellSynth/LPSAsmb/PSIAsmb"/>
</dbReference>
<dbReference type="InterPro" id="IPR011990">
    <property type="entry name" value="TPR-like_helical_dom_sf"/>
</dbReference>
<dbReference type="Pfam" id="PF14559">
    <property type="entry name" value="TPR_19"/>
    <property type="match status" value="1"/>
</dbReference>
<proteinExistence type="predicted"/>
<dbReference type="Proteomes" id="UP000266426">
    <property type="component" value="Unassembled WGS sequence"/>
</dbReference>
<dbReference type="PROSITE" id="PS50005">
    <property type="entry name" value="TPR"/>
    <property type="match status" value="2"/>
</dbReference>
<evidence type="ECO:0000256" key="2">
    <source>
        <dbReference type="ARBA" id="ARBA00022803"/>
    </source>
</evidence>
<evidence type="ECO:0000256" key="3">
    <source>
        <dbReference type="PROSITE-ProRule" id="PRU00339"/>
    </source>
</evidence>
<evidence type="ECO:0008006" key="7">
    <source>
        <dbReference type="Google" id="ProtNLM"/>
    </source>
</evidence>
<organism evidence="5 6">
    <name type="scientific">Candidatus Auribacter fodinae</name>
    <dbReference type="NCBI Taxonomy" id="2093366"/>
    <lineage>
        <taxon>Bacteria</taxon>
        <taxon>Pseudomonadati</taxon>
        <taxon>Candidatus Auribacterota</taxon>
        <taxon>Candidatus Auribacteria</taxon>
        <taxon>Candidatus Auribacterales</taxon>
        <taxon>Candidatus Auribacteraceae</taxon>
        <taxon>Candidatus Auribacter</taxon>
    </lineage>
</organism>
<comment type="caution">
    <text evidence="5">The sequence shown here is derived from an EMBL/GenBank/DDBJ whole genome shotgun (WGS) entry which is preliminary data.</text>
</comment>
<dbReference type="Gene3D" id="1.25.40.10">
    <property type="entry name" value="Tetratricopeptide repeat domain"/>
    <property type="match status" value="5"/>
</dbReference>
<dbReference type="Pfam" id="PF13432">
    <property type="entry name" value="TPR_16"/>
    <property type="match status" value="3"/>
</dbReference>
<evidence type="ECO:0000256" key="4">
    <source>
        <dbReference type="SAM" id="Phobius"/>
    </source>
</evidence>
<protein>
    <recommendedName>
        <fullName evidence="7">Tetratricopeptide repeat protein</fullName>
    </recommendedName>
</protein>
<dbReference type="PANTHER" id="PTHR45586">
    <property type="entry name" value="TPR REPEAT-CONTAINING PROTEIN PA4667"/>
    <property type="match status" value="1"/>
</dbReference>
<sequence length="516" mass="58395">MICRSFASFTARNKDVCRARIFMFALTVFFIAAGIFCQHAYSEPDKSTAHYDAGLRFLNEGRYNDAITEFESSLQNDEGVLDTHLRLAHLYQFVRDDRSRAQYHYDAYMSLLRSLSGADRQVVASTISSQHEKAAGLFQDALAYLQSGDNGRARDLLLEAVELHPYDPMMQYNLGIASHRLGLYDDAVRYYTKAAGFFHESEGILFALGTAYQQNGDEHAAMETYRKVLAVNPRHVQALNNCAVLLERAGMYDAASAYYETIISVDPQYFRAYNNLAVLYALRNNTGRAEELLKNAVAVRPGYLDAHFNLGKLYENTQNMEAALEEYRFVCLYDSSYPDVIRRISDLEGKSSNSSISANEKEMFLLSGTKTHPALKHAAGGITADSSPEEQRLEKAVEEHPDDSGLYLSLAEYYCGQNRYDDALLVLDNAVRNLANSLDIRLARAGLLARQKLFYRAIMEYDAIIAEQPDCLQAHRQLSLLYVQYDNPLRDSRKAMMHYKRFQELGGSDDSENITF</sequence>